<feature type="transmembrane region" description="Helical" evidence="5">
    <location>
        <begin position="150"/>
        <end position="169"/>
    </location>
</feature>
<dbReference type="PANTHER" id="PTHR32322:SF9">
    <property type="entry name" value="AMINO-ACID METABOLITE EFFLUX PUMP-RELATED"/>
    <property type="match status" value="1"/>
</dbReference>
<organism evidence="7 8">
    <name type="scientific">Desulfovibrio falkowii</name>
    <dbReference type="NCBI Taxonomy" id="3136602"/>
    <lineage>
        <taxon>Bacteria</taxon>
        <taxon>Pseudomonadati</taxon>
        <taxon>Thermodesulfobacteriota</taxon>
        <taxon>Desulfovibrionia</taxon>
        <taxon>Desulfovibrionales</taxon>
        <taxon>Desulfovibrionaceae</taxon>
        <taxon>Desulfovibrio</taxon>
    </lineage>
</organism>
<dbReference type="Proteomes" id="UP001628192">
    <property type="component" value="Unassembled WGS sequence"/>
</dbReference>
<evidence type="ECO:0000259" key="6">
    <source>
        <dbReference type="Pfam" id="PF00892"/>
    </source>
</evidence>
<sequence>MTLHGSAGGMFRTVLLTAVCMTFFAANSLLCRMALFGTGMDAVSYTVLRAVSAAVVLWLFMALRGQRVLQHGNRRAALALFAYMACFSWAYVNLPAAAGALIIAVAVQVTMVGVGVMLGQRPSRAQTLGISLALAGLVYLLLPGLDAPPLWPSAIIFLSGASWAVYTLCGRNNSAPVAATAGNFVRCLPLALVLLLPSWLYPDGMWAGGGLSLPPAGVACALAAGAVASALGYVLWYSVLPCLSVPSAAVVQLSVPLITALGGAAFMGEAVTLRLGVSAAAILGGIFCATVLAVRR</sequence>
<gene>
    <name evidence="7" type="ORF">Defa_09050</name>
</gene>
<evidence type="ECO:0000256" key="2">
    <source>
        <dbReference type="ARBA" id="ARBA00022692"/>
    </source>
</evidence>
<feature type="transmembrane region" description="Helical" evidence="5">
    <location>
        <begin position="12"/>
        <end position="36"/>
    </location>
</feature>
<dbReference type="InterPro" id="IPR000620">
    <property type="entry name" value="EamA_dom"/>
</dbReference>
<dbReference type="SUPFAM" id="SSF103481">
    <property type="entry name" value="Multidrug resistance efflux transporter EmrE"/>
    <property type="match status" value="2"/>
</dbReference>
<accession>A0ABQ0E6R3</accession>
<feature type="transmembrane region" description="Helical" evidence="5">
    <location>
        <begin position="75"/>
        <end position="92"/>
    </location>
</feature>
<evidence type="ECO:0000256" key="4">
    <source>
        <dbReference type="ARBA" id="ARBA00023136"/>
    </source>
</evidence>
<dbReference type="InterPro" id="IPR037185">
    <property type="entry name" value="EmrE-like"/>
</dbReference>
<evidence type="ECO:0000256" key="3">
    <source>
        <dbReference type="ARBA" id="ARBA00022989"/>
    </source>
</evidence>
<comment type="caution">
    <text evidence="7">The sequence shown here is derived from an EMBL/GenBank/DDBJ whole genome shotgun (WGS) entry which is preliminary data.</text>
</comment>
<evidence type="ECO:0000256" key="1">
    <source>
        <dbReference type="ARBA" id="ARBA00004141"/>
    </source>
</evidence>
<name>A0ABQ0E6R3_9BACT</name>
<protein>
    <submittedName>
        <fullName evidence="7">DMT family transporter</fullName>
    </submittedName>
</protein>
<keyword evidence="3 5" id="KW-1133">Transmembrane helix</keyword>
<feature type="transmembrane region" description="Helical" evidence="5">
    <location>
        <begin position="42"/>
        <end position="63"/>
    </location>
</feature>
<feature type="transmembrane region" description="Helical" evidence="5">
    <location>
        <begin position="273"/>
        <end position="294"/>
    </location>
</feature>
<feature type="transmembrane region" description="Helical" evidence="5">
    <location>
        <begin position="125"/>
        <end position="144"/>
    </location>
</feature>
<evidence type="ECO:0000313" key="7">
    <source>
        <dbReference type="EMBL" id="GAB1253418.1"/>
    </source>
</evidence>
<dbReference type="EMBL" id="BAAFSG010000001">
    <property type="protein sequence ID" value="GAB1253418.1"/>
    <property type="molecule type" value="Genomic_DNA"/>
</dbReference>
<feature type="transmembrane region" description="Helical" evidence="5">
    <location>
        <begin position="181"/>
        <end position="201"/>
    </location>
</feature>
<feature type="transmembrane region" description="Helical" evidence="5">
    <location>
        <begin position="213"/>
        <end position="236"/>
    </location>
</feature>
<comment type="subcellular location">
    <subcellularLocation>
        <location evidence="1">Membrane</location>
        <topology evidence="1">Multi-pass membrane protein</topology>
    </subcellularLocation>
</comment>
<proteinExistence type="predicted"/>
<feature type="domain" description="EamA" evidence="6">
    <location>
        <begin position="13"/>
        <end position="141"/>
    </location>
</feature>
<feature type="transmembrane region" description="Helical" evidence="5">
    <location>
        <begin position="98"/>
        <end position="118"/>
    </location>
</feature>
<keyword evidence="2 5" id="KW-0812">Transmembrane</keyword>
<feature type="domain" description="EamA" evidence="6">
    <location>
        <begin position="155"/>
        <end position="289"/>
    </location>
</feature>
<evidence type="ECO:0000313" key="8">
    <source>
        <dbReference type="Proteomes" id="UP001628192"/>
    </source>
</evidence>
<feature type="transmembrane region" description="Helical" evidence="5">
    <location>
        <begin position="248"/>
        <end position="267"/>
    </location>
</feature>
<evidence type="ECO:0000256" key="5">
    <source>
        <dbReference type="SAM" id="Phobius"/>
    </source>
</evidence>
<dbReference type="PANTHER" id="PTHR32322">
    <property type="entry name" value="INNER MEMBRANE TRANSPORTER"/>
    <property type="match status" value="1"/>
</dbReference>
<keyword evidence="4 5" id="KW-0472">Membrane</keyword>
<dbReference type="Pfam" id="PF00892">
    <property type="entry name" value="EamA"/>
    <property type="match status" value="2"/>
</dbReference>
<dbReference type="InterPro" id="IPR050638">
    <property type="entry name" value="AA-Vitamin_Transporters"/>
</dbReference>
<reference evidence="7 8" key="1">
    <citation type="journal article" date="2025" name="Int. J. Syst. Evol. Microbiol.">
        <title>Desulfovibrio falkowii sp. nov., Porphyromonas miyakawae sp. nov., Mediterraneibacter flintii sp. nov. and Owariibacterium komagatae gen. nov., sp. nov., isolated from human faeces.</title>
        <authorList>
            <person name="Hamaguchi T."/>
            <person name="Ohara M."/>
            <person name="Hisatomi A."/>
            <person name="Sekiguchi K."/>
            <person name="Takeda J.I."/>
            <person name="Ueyama J."/>
            <person name="Ito M."/>
            <person name="Nishiwaki H."/>
            <person name="Ogi T."/>
            <person name="Hirayama M."/>
            <person name="Ohkuma M."/>
            <person name="Sakamoto M."/>
            <person name="Ohno K."/>
        </authorList>
    </citation>
    <scope>NUCLEOTIDE SEQUENCE [LARGE SCALE GENOMIC DNA]</scope>
    <source>
        <strain evidence="7 8">13CB8C</strain>
    </source>
</reference>
<keyword evidence="8" id="KW-1185">Reference proteome</keyword>